<keyword evidence="1" id="KW-0472">Membrane</keyword>
<keyword evidence="1" id="KW-1133">Transmembrane helix</keyword>
<gene>
    <name evidence="2" type="ORF">PGX00_03885</name>
</gene>
<evidence type="ECO:0000313" key="2">
    <source>
        <dbReference type="EMBL" id="MDB1122874.1"/>
    </source>
</evidence>
<comment type="caution">
    <text evidence="2">The sequence shown here is derived from an EMBL/GenBank/DDBJ whole genome shotgun (WGS) entry which is preliminary data.</text>
</comment>
<keyword evidence="1" id="KW-0812">Transmembrane</keyword>
<feature type="transmembrane region" description="Helical" evidence="1">
    <location>
        <begin position="12"/>
        <end position="37"/>
    </location>
</feature>
<dbReference type="Pfam" id="PF07963">
    <property type="entry name" value="N_methyl"/>
    <property type="match status" value="1"/>
</dbReference>
<dbReference type="RefSeq" id="WP_272133043.1">
    <property type="nucleotide sequence ID" value="NZ_JAQLOI010000001.1"/>
</dbReference>
<dbReference type="EMBL" id="JAQLOI010000001">
    <property type="protein sequence ID" value="MDB1122874.1"/>
    <property type="molecule type" value="Genomic_DNA"/>
</dbReference>
<dbReference type="Gene3D" id="3.30.700.10">
    <property type="entry name" value="Glycoprotein, Type 4 Pilin"/>
    <property type="match status" value="1"/>
</dbReference>
<keyword evidence="3" id="KW-1185">Reference proteome</keyword>
<reference evidence="2 3" key="1">
    <citation type="submission" date="2023-01" db="EMBL/GenBank/DDBJ databases">
        <title>Vibrio sp. KJ40-1 sp.nov, isolated from marine algae.</title>
        <authorList>
            <person name="Butt M."/>
            <person name="Kim J.M.J."/>
            <person name="Jeon C.O.C."/>
        </authorList>
    </citation>
    <scope>NUCLEOTIDE SEQUENCE [LARGE SCALE GENOMIC DNA]</scope>
    <source>
        <strain evidence="2 3">KJ40-1</strain>
    </source>
</reference>
<protein>
    <submittedName>
        <fullName evidence="2">Prepilin-type N-terminal cleavage/methylation domain-containing protein</fullName>
    </submittedName>
</protein>
<dbReference type="SUPFAM" id="SSF54523">
    <property type="entry name" value="Pili subunits"/>
    <property type="match status" value="1"/>
</dbReference>
<proteinExistence type="predicted"/>
<evidence type="ECO:0000313" key="3">
    <source>
        <dbReference type="Proteomes" id="UP001210678"/>
    </source>
</evidence>
<accession>A0ABT4YMV1</accession>
<dbReference type="PROSITE" id="PS00409">
    <property type="entry name" value="PROKAR_NTER_METHYL"/>
    <property type="match status" value="1"/>
</dbReference>
<dbReference type="NCBIfam" id="TIGR02532">
    <property type="entry name" value="IV_pilin_GFxxxE"/>
    <property type="match status" value="1"/>
</dbReference>
<name>A0ABT4YMV1_9VIBR</name>
<evidence type="ECO:0000256" key="1">
    <source>
        <dbReference type="SAM" id="Phobius"/>
    </source>
</evidence>
<dbReference type="InterPro" id="IPR045584">
    <property type="entry name" value="Pilin-like"/>
</dbReference>
<organism evidence="2 3">
    <name type="scientific">Vibrio algarum</name>
    <dbReference type="NCBI Taxonomy" id="3020714"/>
    <lineage>
        <taxon>Bacteria</taxon>
        <taxon>Pseudomonadati</taxon>
        <taxon>Pseudomonadota</taxon>
        <taxon>Gammaproteobacteria</taxon>
        <taxon>Vibrionales</taxon>
        <taxon>Vibrionaceae</taxon>
        <taxon>Vibrio</taxon>
    </lineage>
</organism>
<sequence length="200" mass="21581">MAVNRYTIKAAGFTLIESIVAIVIIGIAMVTLTSFLFPQIQDSARSHYEVRASALANSLMTEILARGYDHYSDPDGGITRCGESDANGDLVSCSTSLGPDAGSNELDGTERKPENFNDVDDYIGCWYTNEASKSNCTESEVGSLTDILGENISDEYPNFVANVVVVEDSIDGSSQFKKVTVEIVAGNYGAYDFVAHRGNY</sequence>
<dbReference type="InterPro" id="IPR012902">
    <property type="entry name" value="N_methyl_site"/>
</dbReference>
<dbReference type="Proteomes" id="UP001210678">
    <property type="component" value="Unassembled WGS sequence"/>
</dbReference>